<dbReference type="CDD" id="cd00552">
    <property type="entry name" value="RaiA"/>
    <property type="match status" value="1"/>
</dbReference>
<dbReference type="SUPFAM" id="SSF69754">
    <property type="entry name" value="Ribosome binding protein Y (YfiA homologue)"/>
    <property type="match status" value="1"/>
</dbReference>
<dbReference type="RefSeq" id="WP_190446332.1">
    <property type="nucleotide sequence ID" value="NZ_JAMPLM010000016.1"/>
</dbReference>
<accession>A0ABV0KLZ7</accession>
<sequence length="208" mass="23251">MKISPEITYRGIDKSEAIDNLIHEKIAKLEKVCDHISSCHIAVEKDQDRPRNKSPYRVRLDITVPPNHEVVAQSNLAIAKQYVGLDTVVRDAFDKAWRQLRDLSRQQREHDTALTNDGAEDTAALVTKLFPEQGYGFLKTLGGEDIYFHRNSVIHGDFDRLSLGTGVHFEAVEGEQGLQATTVKIVDKPGVRAGKADEALIEPPLGWQ</sequence>
<dbReference type="Proteomes" id="UP001476950">
    <property type="component" value="Unassembled WGS sequence"/>
</dbReference>
<evidence type="ECO:0000313" key="2">
    <source>
        <dbReference type="EMBL" id="MEP1060200.1"/>
    </source>
</evidence>
<feature type="domain" description="CSD" evidence="1">
    <location>
        <begin position="127"/>
        <end position="184"/>
    </location>
</feature>
<dbReference type="InterPro" id="IPR002059">
    <property type="entry name" value="CSP_DNA-bd"/>
</dbReference>
<reference evidence="2 3" key="1">
    <citation type="submission" date="2022-04" db="EMBL/GenBank/DDBJ databases">
        <title>Positive selection, recombination, and allopatry shape intraspecific diversity of widespread and dominant cyanobacteria.</title>
        <authorList>
            <person name="Wei J."/>
            <person name="Shu W."/>
            <person name="Hu C."/>
        </authorList>
    </citation>
    <scope>NUCLEOTIDE SEQUENCE [LARGE SCALE GENOMIC DNA]</scope>
    <source>
        <strain evidence="2 3">AS-A4</strain>
    </source>
</reference>
<dbReference type="EMBL" id="JAMPLM010000016">
    <property type="protein sequence ID" value="MEP1060200.1"/>
    <property type="molecule type" value="Genomic_DNA"/>
</dbReference>
<evidence type="ECO:0000259" key="1">
    <source>
        <dbReference type="Pfam" id="PF00313"/>
    </source>
</evidence>
<dbReference type="InterPro" id="IPR003489">
    <property type="entry name" value="RHF/RaiA"/>
</dbReference>
<organism evidence="2 3">
    <name type="scientific">Stenomitos frigidus AS-A4</name>
    <dbReference type="NCBI Taxonomy" id="2933935"/>
    <lineage>
        <taxon>Bacteria</taxon>
        <taxon>Bacillati</taxon>
        <taxon>Cyanobacteriota</taxon>
        <taxon>Cyanophyceae</taxon>
        <taxon>Leptolyngbyales</taxon>
        <taxon>Leptolyngbyaceae</taxon>
        <taxon>Stenomitos</taxon>
    </lineage>
</organism>
<protein>
    <submittedName>
        <fullName evidence="2">HPF/RaiA family ribosome-associated protein</fullName>
    </submittedName>
</protein>
<dbReference type="InterPro" id="IPR036567">
    <property type="entry name" value="RHF-like"/>
</dbReference>
<dbReference type="Pfam" id="PF02482">
    <property type="entry name" value="Ribosomal_S30AE"/>
    <property type="match status" value="1"/>
</dbReference>
<dbReference type="Pfam" id="PF00313">
    <property type="entry name" value="CSD"/>
    <property type="match status" value="1"/>
</dbReference>
<evidence type="ECO:0000313" key="3">
    <source>
        <dbReference type="Proteomes" id="UP001476950"/>
    </source>
</evidence>
<dbReference type="Gene3D" id="2.40.50.140">
    <property type="entry name" value="Nucleic acid-binding proteins"/>
    <property type="match status" value="1"/>
</dbReference>
<dbReference type="Gene3D" id="3.30.160.100">
    <property type="entry name" value="Ribosome hibernation promotion factor-like"/>
    <property type="match status" value="1"/>
</dbReference>
<proteinExistence type="predicted"/>
<dbReference type="InterPro" id="IPR012340">
    <property type="entry name" value="NA-bd_OB-fold"/>
</dbReference>
<name>A0ABV0KLZ7_9CYAN</name>
<dbReference type="SUPFAM" id="SSF50249">
    <property type="entry name" value="Nucleic acid-binding proteins"/>
    <property type="match status" value="1"/>
</dbReference>
<comment type="caution">
    <text evidence="2">The sequence shown here is derived from an EMBL/GenBank/DDBJ whole genome shotgun (WGS) entry which is preliminary data.</text>
</comment>
<gene>
    <name evidence="2" type="ORF">NDI38_17330</name>
</gene>
<keyword evidence="3" id="KW-1185">Reference proteome</keyword>